<dbReference type="CDD" id="cd06583">
    <property type="entry name" value="PGRP"/>
    <property type="match status" value="1"/>
</dbReference>
<evidence type="ECO:0000313" key="6">
    <source>
        <dbReference type="EMBL" id="PSL40674.1"/>
    </source>
</evidence>
<evidence type="ECO:0000256" key="1">
    <source>
        <dbReference type="ARBA" id="ARBA00006088"/>
    </source>
</evidence>
<protein>
    <submittedName>
        <fullName evidence="6">Bifunctional autolysin</fullName>
    </submittedName>
</protein>
<evidence type="ECO:0000256" key="3">
    <source>
        <dbReference type="ARBA" id="ARBA00022737"/>
    </source>
</evidence>
<accession>A0A2P8H372</accession>
<dbReference type="Proteomes" id="UP000242682">
    <property type="component" value="Unassembled WGS sequence"/>
</dbReference>
<comment type="caution">
    <text evidence="6">The sequence shown here is derived from an EMBL/GenBank/DDBJ whole genome shotgun (WGS) entry which is preliminary data.</text>
</comment>
<dbReference type="InterPro" id="IPR002502">
    <property type="entry name" value="Amidase_domain"/>
</dbReference>
<dbReference type="EMBL" id="PYAT01000004">
    <property type="protein sequence ID" value="PSL40674.1"/>
    <property type="molecule type" value="Genomic_DNA"/>
</dbReference>
<dbReference type="SMART" id="SM00644">
    <property type="entry name" value="Ami_2"/>
    <property type="match status" value="1"/>
</dbReference>
<dbReference type="PROSITE" id="PS51780">
    <property type="entry name" value="GW"/>
    <property type="match status" value="2"/>
</dbReference>
<keyword evidence="2 4" id="KW-0732">Signal</keyword>
<comment type="similarity">
    <text evidence="1">In the N-terminal section; belongs to the N-acetylmuramoyl-L-alanine amidase 2 family.</text>
</comment>
<keyword evidence="7" id="KW-1185">Reference proteome</keyword>
<keyword evidence="3" id="KW-0677">Repeat</keyword>
<evidence type="ECO:0000256" key="4">
    <source>
        <dbReference type="SAM" id="SignalP"/>
    </source>
</evidence>
<dbReference type="Pfam" id="PF13457">
    <property type="entry name" value="GW"/>
    <property type="match status" value="10"/>
</dbReference>
<dbReference type="InterPro" id="IPR038200">
    <property type="entry name" value="GW_dom_sf"/>
</dbReference>
<feature type="domain" description="GW" evidence="5">
    <location>
        <begin position="464"/>
        <end position="543"/>
    </location>
</feature>
<proteinExistence type="inferred from homology"/>
<dbReference type="InterPro" id="IPR036505">
    <property type="entry name" value="Amidase/PGRP_sf"/>
</dbReference>
<dbReference type="SUPFAM" id="SSF55846">
    <property type="entry name" value="N-acetylmuramoyl-L-alanine amidase-like"/>
    <property type="match status" value="1"/>
</dbReference>
<feature type="signal peptide" evidence="4">
    <location>
        <begin position="1"/>
        <end position="24"/>
    </location>
</feature>
<dbReference type="OrthoDB" id="9816557at2"/>
<dbReference type="GO" id="GO:0008745">
    <property type="term" value="F:N-acetylmuramoyl-L-alanine amidase activity"/>
    <property type="evidence" value="ECO:0007669"/>
    <property type="project" value="InterPro"/>
</dbReference>
<name>A0A2P8H372_9BACL</name>
<evidence type="ECO:0000256" key="2">
    <source>
        <dbReference type="ARBA" id="ARBA00022729"/>
    </source>
</evidence>
<organism evidence="6 7">
    <name type="scientific">Planomicrobium soli</name>
    <dbReference type="NCBI Taxonomy" id="1176648"/>
    <lineage>
        <taxon>Bacteria</taxon>
        <taxon>Bacillati</taxon>
        <taxon>Bacillota</taxon>
        <taxon>Bacilli</taxon>
        <taxon>Bacillales</taxon>
        <taxon>Caryophanaceae</taxon>
        <taxon>Planomicrobium</taxon>
    </lineage>
</organism>
<dbReference type="AlphaFoldDB" id="A0A2P8H372"/>
<dbReference type="Gene3D" id="3.40.80.10">
    <property type="entry name" value="Peptidoglycan recognition protein-like"/>
    <property type="match status" value="1"/>
</dbReference>
<gene>
    <name evidence="6" type="ORF">B0H99_104136</name>
</gene>
<dbReference type="RefSeq" id="WP_106532892.1">
    <property type="nucleotide sequence ID" value="NZ_PYAT01000004.1"/>
</dbReference>
<feature type="chain" id="PRO_5015172359" evidence="4">
    <location>
        <begin position="25"/>
        <end position="1107"/>
    </location>
</feature>
<dbReference type="Gene3D" id="2.30.30.170">
    <property type="match status" value="10"/>
</dbReference>
<dbReference type="InterPro" id="IPR025987">
    <property type="entry name" value="GW_dom"/>
</dbReference>
<evidence type="ECO:0000313" key="7">
    <source>
        <dbReference type="Proteomes" id="UP000242682"/>
    </source>
</evidence>
<sequence length="1107" mass="121095">MKKLIIIITLFLLCSSLFPAQFLAADTVSTTTQKTTATDGEYNEFGIKKGTMVHGEDISKLSEEELQYIPEGWRDGVVEDVHSHAEGDGHDHEAPAGTMSRASTYPNVNDYIASKKFTPAKMEYDYKSVFPKMNYRNGYGKVEGVVAHETANDSSTITGEISYMTRNYQNAFVHAFVDHQRIIEIHPTGYSVWGAGRTGNQRYAQVELVRVHTFDNFARSIDNYSTYIASVLYKYKLGVSSSETTGTGTLWSHAAVSKFLGGTNHSDPHGYFAKYGYNWSQFTALVTLKYKQMAGTATPVAPVTPVSAPTEITTSKLGQLKTSSAKIFSKLTSTVSTVAGTENMNTTFYIKKEATMGNSKYYLISKQPSATTGVIGWVKDTDITVQTHATVDTKAKTFYIKGTGSAFTKPWGGTSDYYFKSLAASTGAEFKVNLTEKVGSTVWYRGVANDRTIWIEEKNVAASIEKETSKLGHIKSSTVKLYPDLSKLGSTITAGTTYTNKVYYIKKEAALNGETYYLLSNNPSSTTGVIGWAKAVDLSVQNHMTVDKQAKTFYIKGTGSAYKKPWGGTNDYFFKSLLASTGVEFKVNMTEKVGSTIWYQGVANDRTIWVEEKDVTASTIQKTNISKVGQIKSSTVKIYKDLSNLSSTLTAGTTYTNTTYFIKQQAVLNGVTYYLVSNNPSSTTGVVGWVKVGDITAHNHVSVDSLAKTLYVSGTESSYTRAWGGAKEVNLKSLTSHKNKAFKVTKTEKVGTSLWYYGTLDGKAMWIRYSSLTTKAPATKVSVPVIPKTATSKVGQIKSSTVKIYKDLTNLSSTLTAGTTYTNTTYFIKQQAVMNGVTYYLVSNNPSSTTGLVGWVKVGDITAHNHVSVDSLAKTLYINGVGSSYTRAWGGTKEISLKSLTSHKNKAFKVTKTEKVGTSLWYYGTLDGKAMWIRYSSLTTQAPATKVSIPAIPKTATSKVGQIKSSTVKIYKDLANLSSTLTAGTTYTNTTYFIKQQAVMNGVTYYLVSNNPSSTTGLVGWVKVGDITAHNHVSVDSLAKTLYINGVGSSYTRAWGGTKEISLKSLTSHKNKAFKVTKTEKVGTSLWYYGTLDGKTMWIRYSSLTSK</sequence>
<feature type="domain" description="GW" evidence="5">
    <location>
        <begin position="1034"/>
        <end position="1107"/>
    </location>
</feature>
<evidence type="ECO:0000259" key="5">
    <source>
        <dbReference type="PROSITE" id="PS51780"/>
    </source>
</evidence>
<reference evidence="6 7" key="1">
    <citation type="submission" date="2018-03" db="EMBL/GenBank/DDBJ databases">
        <title>Genomic Encyclopedia of Type Strains, Phase III (KMG-III): the genomes of soil and plant-associated and newly described type strains.</title>
        <authorList>
            <person name="Whitman W."/>
        </authorList>
    </citation>
    <scope>NUCLEOTIDE SEQUENCE [LARGE SCALE GENOMIC DNA]</scope>
    <source>
        <strain evidence="6 7">CGMCC 1.12259</strain>
    </source>
</reference>
<dbReference type="Pfam" id="PF01510">
    <property type="entry name" value="Amidase_2"/>
    <property type="match status" value="1"/>
</dbReference>
<dbReference type="GO" id="GO:0009253">
    <property type="term" value="P:peptidoglycan catabolic process"/>
    <property type="evidence" value="ECO:0007669"/>
    <property type="project" value="InterPro"/>
</dbReference>